<sequence>MTKRLDRIEAILERTAERDEANMTGIEAIARQENNE</sequence>
<dbReference type="Proteomes" id="UP000245124">
    <property type="component" value="Unassembled WGS sequence"/>
</dbReference>
<protein>
    <submittedName>
        <fullName evidence="1">Uncharacterized protein</fullName>
    </submittedName>
</protein>
<proteinExistence type="predicted"/>
<gene>
    <name evidence="1" type="ORF">NIES4072_21020</name>
</gene>
<dbReference type="AlphaFoldDB" id="A0A2R5FIA4"/>
<dbReference type="EMBL" id="BDUD01000001">
    <property type="protein sequence ID" value="GBG18437.1"/>
    <property type="molecule type" value="Genomic_DNA"/>
</dbReference>
<evidence type="ECO:0000313" key="1">
    <source>
        <dbReference type="EMBL" id="GBG18437.1"/>
    </source>
</evidence>
<keyword evidence="2" id="KW-1185">Reference proteome</keyword>
<organism evidence="1 2">
    <name type="scientific">Nostoc commune NIES-4072</name>
    <dbReference type="NCBI Taxonomy" id="2005467"/>
    <lineage>
        <taxon>Bacteria</taxon>
        <taxon>Bacillati</taxon>
        <taxon>Cyanobacteriota</taxon>
        <taxon>Cyanophyceae</taxon>
        <taxon>Nostocales</taxon>
        <taxon>Nostocaceae</taxon>
        <taxon>Nostoc</taxon>
    </lineage>
</organism>
<accession>A0A2R5FIA4</accession>
<reference evidence="1 2" key="1">
    <citation type="submission" date="2017-06" db="EMBL/GenBank/DDBJ databases">
        <title>Genome sequencing of cyanobaciteial culture collection at National Institute for Environmental Studies (NIES).</title>
        <authorList>
            <person name="Hirose Y."/>
            <person name="Shimura Y."/>
            <person name="Fujisawa T."/>
            <person name="Nakamura Y."/>
            <person name="Kawachi M."/>
        </authorList>
    </citation>
    <scope>NUCLEOTIDE SEQUENCE [LARGE SCALE GENOMIC DNA]</scope>
    <source>
        <strain evidence="1 2">NIES-4072</strain>
    </source>
</reference>
<comment type="caution">
    <text evidence="1">The sequence shown here is derived from an EMBL/GenBank/DDBJ whole genome shotgun (WGS) entry which is preliminary data.</text>
</comment>
<evidence type="ECO:0000313" key="2">
    <source>
        <dbReference type="Proteomes" id="UP000245124"/>
    </source>
</evidence>
<name>A0A2R5FIA4_NOSCO</name>